<feature type="transmembrane region" description="Helical" evidence="1">
    <location>
        <begin position="47"/>
        <end position="69"/>
    </location>
</feature>
<keyword evidence="1" id="KW-0812">Transmembrane</keyword>
<gene>
    <name evidence="2" type="ORF">Cch01nite_32710</name>
</gene>
<feature type="transmembrane region" description="Helical" evidence="1">
    <location>
        <begin position="124"/>
        <end position="142"/>
    </location>
</feature>
<evidence type="ECO:0000313" key="2">
    <source>
        <dbReference type="EMBL" id="GIG22547.1"/>
    </source>
</evidence>
<keyword evidence="3" id="KW-1185">Reference proteome</keyword>
<dbReference type="AlphaFoldDB" id="A0A919P5K2"/>
<sequence>MRVPTPNVPRYVDDRPVRFVLVDTVEESLQFPAGVVLADRPSASRRVLGALLALPVAACVVGSFGADAVGDRVDAWGGGAALASVLVGLVLLAVNWRRGDWLLYPVALVVALPALVALGAGPVGIAVATIALAGGGVAAWRGDRARDRRWARLSALLTRRERADATVAGVATEPVPNAARLRCTVTVTADAVPGVVWAFVELSSATFRPQAGQPMSVWYDPADPAVAVVSAAAPSVAGRLAPPA</sequence>
<dbReference type="EMBL" id="BONK01000012">
    <property type="protein sequence ID" value="GIG22547.1"/>
    <property type="molecule type" value="Genomic_DNA"/>
</dbReference>
<protein>
    <recommendedName>
        <fullName evidence="4">DUF3592 domain-containing protein</fullName>
    </recommendedName>
</protein>
<reference evidence="2" key="1">
    <citation type="submission" date="2021-01" db="EMBL/GenBank/DDBJ databases">
        <title>Whole genome shotgun sequence of Cellulomonas chitinilytica NBRC 110799.</title>
        <authorList>
            <person name="Komaki H."/>
            <person name="Tamura T."/>
        </authorList>
    </citation>
    <scope>NUCLEOTIDE SEQUENCE</scope>
    <source>
        <strain evidence="2">NBRC 110799</strain>
    </source>
</reference>
<evidence type="ECO:0000256" key="1">
    <source>
        <dbReference type="SAM" id="Phobius"/>
    </source>
</evidence>
<dbReference type="Proteomes" id="UP000632740">
    <property type="component" value="Unassembled WGS sequence"/>
</dbReference>
<evidence type="ECO:0008006" key="4">
    <source>
        <dbReference type="Google" id="ProtNLM"/>
    </source>
</evidence>
<keyword evidence="1" id="KW-0472">Membrane</keyword>
<name>A0A919P5K2_9CELL</name>
<feature type="transmembrane region" description="Helical" evidence="1">
    <location>
        <begin position="75"/>
        <end position="94"/>
    </location>
</feature>
<organism evidence="2 3">
    <name type="scientific">Cellulomonas chitinilytica</name>
    <dbReference type="NCBI Taxonomy" id="398759"/>
    <lineage>
        <taxon>Bacteria</taxon>
        <taxon>Bacillati</taxon>
        <taxon>Actinomycetota</taxon>
        <taxon>Actinomycetes</taxon>
        <taxon>Micrococcales</taxon>
        <taxon>Cellulomonadaceae</taxon>
        <taxon>Cellulomonas</taxon>
    </lineage>
</organism>
<keyword evidence="1" id="KW-1133">Transmembrane helix</keyword>
<proteinExistence type="predicted"/>
<feature type="transmembrane region" description="Helical" evidence="1">
    <location>
        <begin position="101"/>
        <end position="118"/>
    </location>
</feature>
<evidence type="ECO:0000313" key="3">
    <source>
        <dbReference type="Proteomes" id="UP000632740"/>
    </source>
</evidence>
<comment type="caution">
    <text evidence="2">The sequence shown here is derived from an EMBL/GenBank/DDBJ whole genome shotgun (WGS) entry which is preliminary data.</text>
</comment>
<accession>A0A919P5K2</accession>